<evidence type="ECO:0000259" key="1">
    <source>
        <dbReference type="Pfam" id="PF01796"/>
    </source>
</evidence>
<comment type="caution">
    <text evidence="3">The sequence shown here is derived from an EMBL/GenBank/DDBJ whole genome shotgun (WGS) entry which is preliminary data.</text>
</comment>
<gene>
    <name evidence="3" type="ORF">A5634_21515</name>
</gene>
<dbReference type="RefSeq" id="WP_065143744.1">
    <property type="nucleotide sequence ID" value="NZ_LZLS01000086.1"/>
</dbReference>
<feature type="domain" description="ChsH2 rubredoxin-like zinc ribbon" evidence="2">
    <location>
        <begin position="20"/>
        <end position="55"/>
    </location>
</feature>
<dbReference type="InterPro" id="IPR002878">
    <property type="entry name" value="ChsH2_C"/>
</dbReference>
<sequence>MEIPTGPHRPSVDADSQAWWSAVQDRRLMVNACRFCLQKSLYARPFCPHCWGEDVDLVPATGRARLYTWTVVHQNATPFDARTPYVLAMVDLEEGPRLMTVVADCRAEDLRADMQLVIAFRDDEDGFVVPVFRPAPGETAARPLTR</sequence>
<dbReference type="SUPFAM" id="SSF50249">
    <property type="entry name" value="Nucleic acid-binding proteins"/>
    <property type="match status" value="1"/>
</dbReference>
<protein>
    <submittedName>
        <fullName evidence="3">DNA-binding protein</fullName>
    </submittedName>
</protein>
<accession>A0A1A3P3S0</accession>
<evidence type="ECO:0000313" key="4">
    <source>
        <dbReference type="Proteomes" id="UP000093928"/>
    </source>
</evidence>
<dbReference type="InterPro" id="IPR022002">
    <property type="entry name" value="ChsH2_Znr"/>
</dbReference>
<dbReference type="EMBL" id="LZLS01000086">
    <property type="protein sequence ID" value="OBK27934.1"/>
    <property type="molecule type" value="Genomic_DNA"/>
</dbReference>
<dbReference type="Pfam" id="PF01796">
    <property type="entry name" value="OB_ChsH2_C"/>
    <property type="match status" value="1"/>
</dbReference>
<dbReference type="Gene3D" id="6.10.30.10">
    <property type="match status" value="1"/>
</dbReference>
<dbReference type="GO" id="GO:0003677">
    <property type="term" value="F:DNA binding"/>
    <property type="evidence" value="ECO:0007669"/>
    <property type="project" value="UniProtKB-KW"/>
</dbReference>
<dbReference type="PANTHER" id="PTHR34075:SF5">
    <property type="entry name" value="BLR3430 PROTEIN"/>
    <property type="match status" value="1"/>
</dbReference>
<dbReference type="AlphaFoldDB" id="A0A1A3P3S0"/>
<evidence type="ECO:0000313" key="3">
    <source>
        <dbReference type="EMBL" id="OBK27934.1"/>
    </source>
</evidence>
<dbReference type="Pfam" id="PF12172">
    <property type="entry name" value="zf-ChsH2"/>
    <property type="match status" value="1"/>
</dbReference>
<proteinExistence type="predicted"/>
<organism evidence="3 4">
    <name type="scientific">Mycobacterium asiaticum</name>
    <dbReference type="NCBI Taxonomy" id="1790"/>
    <lineage>
        <taxon>Bacteria</taxon>
        <taxon>Bacillati</taxon>
        <taxon>Actinomycetota</taxon>
        <taxon>Actinomycetes</taxon>
        <taxon>Mycobacteriales</taxon>
        <taxon>Mycobacteriaceae</taxon>
        <taxon>Mycobacterium</taxon>
    </lineage>
</organism>
<dbReference type="PANTHER" id="PTHR34075">
    <property type="entry name" value="BLR3430 PROTEIN"/>
    <property type="match status" value="1"/>
</dbReference>
<reference evidence="3 4" key="1">
    <citation type="submission" date="2016-06" db="EMBL/GenBank/DDBJ databases">
        <authorList>
            <person name="Kjaerup R.B."/>
            <person name="Dalgaard T.S."/>
            <person name="Juul-Madsen H.R."/>
        </authorList>
    </citation>
    <scope>NUCLEOTIDE SEQUENCE [LARGE SCALE GENOMIC DNA]</scope>
    <source>
        <strain evidence="3 4">1165133.8</strain>
    </source>
</reference>
<name>A0A1A3P3S0_MYCAS</name>
<evidence type="ECO:0000259" key="2">
    <source>
        <dbReference type="Pfam" id="PF12172"/>
    </source>
</evidence>
<dbReference type="InterPro" id="IPR012340">
    <property type="entry name" value="NA-bd_OB-fold"/>
</dbReference>
<dbReference type="OrthoDB" id="7470921at2"/>
<dbReference type="InterPro" id="IPR052513">
    <property type="entry name" value="Thioester_dehydratase-like"/>
</dbReference>
<dbReference type="Proteomes" id="UP000093928">
    <property type="component" value="Unassembled WGS sequence"/>
</dbReference>
<keyword evidence="3" id="KW-0238">DNA-binding</keyword>
<feature type="domain" description="ChsH2 C-terminal OB-fold" evidence="1">
    <location>
        <begin position="58"/>
        <end position="121"/>
    </location>
</feature>